<dbReference type="Pfam" id="PF02518">
    <property type="entry name" value="HATPase_c"/>
    <property type="match status" value="1"/>
</dbReference>
<dbReference type="Pfam" id="PF00512">
    <property type="entry name" value="HisKA"/>
    <property type="match status" value="1"/>
</dbReference>
<dbReference type="SUPFAM" id="SSF55874">
    <property type="entry name" value="ATPase domain of HSP90 chaperone/DNA topoisomerase II/histidine kinase"/>
    <property type="match status" value="1"/>
</dbReference>
<dbReference type="PANTHER" id="PTHR43547">
    <property type="entry name" value="TWO-COMPONENT HISTIDINE KINASE"/>
    <property type="match status" value="1"/>
</dbReference>
<dbReference type="SUPFAM" id="SSF52172">
    <property type="entry name" value="CheY-like"/>
    <property type="match status" value="1"/>
</dbReference>
<organism evidence="7 8">
    <name type="scientific">Flavobacterium frigoris (strain PS1)</name>
    <dbReference type="NCBI Taxonomy" id="1086011"/>
    <lineage>
        <taxon>Bacteria</taxon>
        <taxon>Pseudomonadati</taxon>
        <taxon>Bacteroidota</taxon>
        <taxon>Flavobacteriia</taxon>
        <taxon>Flavobacteriales</taxon>
        <taxon>Flavobacteriaceae</taxon>
        <taxon>Flavobacterium</taxon>
    </lineage>
</organism>
<evidence type="ECO:0000313" key="7">
    <source>
        <dbReference type="EMBL" id="EIA09091.1"/>
    </source>
</evidence>
<keyword evidence="8" id="KW-1185">Reference proteome</keyword>
<dbReference type="GO" id="GO:0000155">
    <property type="term" value="F:phosphorelay sensor kinase activity"/>
    <property type="evidence" value="ECO:0007669"/>
    <property type="project" value="InterPro"/>
</dbReference>
<dbReference type="RefSeq" id="WP_007137654.1">
    <property type="nucleotide sequence ID" value="NZ_AHKF01000016.1"/>
</dbReference>
<evidence type="ECO:0000256" key="3">
    <source>
        <dbReference type="ARBA" id="ARBA00022553"/>
    </source>
</evidence>
<dbReference type="SMART" id="SM00387">
    <property type="entry name" value="HATPase_c"/>
    <property type="match status" value="1"/>
</dbReference>
<dbReference type="Proteomes" id="UP000005566">
    <property type="component" value="Unassembled WGS sequence"/>
</dbReference>
<reference evidence="7 8" key="1">
    <citation type="journal article" date="2014" name="Acta Crystallogr. D">
        <title>Structure-based characterization and antifreeze properties of a hyperactive ice-binding protein from the Antarctic bacterium Flavobacterium frigoris PS1.</title>
        <authorList>
            <person name="Do H."/>
            <person name="Kim S.J."/>
            <person name="Kim H.J."/>
            <person name="Lee J.H."/>
        </authorList>
    </citation>
    <scope>NUCLEOTIDE SEQUENCE [LARGE SCALE GENOMIC DNA]</scope>
    <source>
        <strain evidence="7 8">PS1</strain>
    </source>
</reference>
<feature type="domain" description="Response regulatory" evidence="6">
    <location>
        <begin position="5"/>
        <end position="121"/>
    </location>
</feature>
<dbReference type="Gene3D" id="1.10.287.130">
    <property type="match status" value="1"/>
</dbReference>
<evidence type="ECO:0000256" key="1">
    <source>
        <dbReference type="ARBA" id="ARBA00000085"/>
    </source>
</evidence>
<dbReference type="InterPro" id="IPR004358">
    <property type="entry name" value="Sig_transdc_His_kin-like_C"/>
</dbReference>
<dbReference type="CDD" id="cd00082">
    <property type="entry name" value="HisKA"/>
    <property type="match status" value="1"/>
</dbReference>
<sequence>MNKNKILLVDDEINLRETISELLIHENYIVKTASNGQEALNILDSWIPDLIISDIMMPIMDGNMFHQLIKENIDLSSIPFIFMTAMNGENQMRKCLTNGADDFITKPFKIDELIEIVKNKIERFNKIKNAYSNIYIGNKISFLHEINTPLNGILAPIDLLIENEDIEKEDVLKFYEAIKISGERLNRTLQNIMLYQNVKSNILKFEDNSYAPVLDIFLKVKSKIFEVYENQEKRITYAIDKADVKISQENLSFILFELIDNALKFSPHNTIVMVSGSIYNQEFYELVIKDFGIGFSENELNRIGATQQFNREQQEQQGLGLGLFLSRIIIKKIKGVFSIRSKEKEGTTIKILLPLNI</sequence>
<dbReference type="InterPro" id="IPR003661">
    <property type="entry name" value="HisK_dim/P_dom"/>
</dbReference>
<dbReference type="PATRIC" id="fig|1086011.3.peg.1447"/>
<dbReference type="Gene3D" id="3.30.565.10">
    <property type="entry name" value="Histidine kinase-like ATPase, C-terminal domain"/>
    <property type="match status" value="1"/>
</dbReference>
<comment type="catalytic activity">
    <reaction evidence="1">
        <text>ATP + protein L-histidine = ADP + protein N-phospho-L-histidine.</text>
        <dbReference type="EC" id="2.7.13.3"/>
    </reaction>
</comment>
<dbReference type="InterPro" id="IPR005467">
    <property type="entry name" value="His_kinase_dom"/>
</dbReference>
<dbReference type="SMART" id="SM00448">
    <property type="entry name" value="REC"/>
    <property type="match status" value="1"/>
</dbReference>
<dbReference type="Gene3D" id="3.40.50.2300">
    <property type="match status" value="1"/>
</dbReference>
<dbReference type="PROSITE" id="PS50109">
    <property type="entry name" value="HIS_KIN"/>
    <property type="match status" value="1"/>
</dbReference>
<feature type="modified residue" description="4-aspartylphosphate" evidence="4">
    <location>
        <position position="54"/>
    </location>
</feature>
<evidence type="ECO:0000256" key="4">
    <source>
        <dbReference type="PROSITE-ProRule" id="PRU00169"/>
    </source>
</evidence>
<dbReference type="PANTHER" id="PTHR43547:SF2">
    <property type="entry name" value="HYBRID SIGNAL TRANSDUCTION HISTIDINE KINASE C"/>
    <property type="match status" value="1"/>
</dbReference>
<keyword evidence="7" id="KW-0238">DNA-binding</keyword>
<dbReference type="InterPro" id="IPR001789">
    <property type="entry name" value="Sig_transdc_resp-reg_receiver"/>
</dbReference>
<dbReference type="GO" id="GO:0003677">
    <property type="term" value="F:DNA binding"/>
    <property type="evidence" value="ECO:0007669"/>
    <property type="project" value="UniProtKB-KW"/>
</dbReference>
<dbReference type="Pfam" id="PF00072">
    <property type="entry name" value="Response_reg"/>
    <property type="match status" value="1"/>
</dbReference>
<feature type="domain" description="Histidine kinase" evidence="5">
    <location>
        <begin position="141"/>
        <end position="357"/>
    </location>
</feature>
<evidence type="ECO:0000256" key="2">
    <source>
        <dbReference type="ARBA" id="ARBA00012438"/>
    </source>
</evidence>
<dbReference type="EMBL" id="AHKF01000016">
    <property type="protein sequence ID" value="EIA09091.1"/>
    <property type="molecule type" value="Genomic_DNA"/>
</dbReference>
<dbReference type="SUPFAM" id="SSF47384">
    <property type="entry name" value="Homodimeric domain of signal transducing histidine kinase"/>
    <property type="match status" value="1"/>
</dbReference>
<dbReference type="OrthoDB" id="9781208at2"/>
<dbReference type="PROSITE" id="PS50110">
    <property type="entry name" value="RESPONSE_REGULATORY"/>
    <property type="match status" value="1"/>
</dbReference>
<dbReference type="InterPro" id="IPR003594">
    <property type="entry name" value="HATPase_dom"/>
</dbReference>
<proteinExistence type="predicted"/>
<dbReference type="InterPro" id="IPR036890">
    <property type="entry name" value="HATPase_C_sf"/>
</dbReference>
<name>H7FQV4_FLAFP</name>
<dbReference type="AlphaFoldDB" id="H7FQV4"/>
<dbReference type="InterPro" id="IPR011006">
    <property type="entry name" value="CheY-like_superfamily"/>
</dbReference>
<dbReference type="EC" id="2.7.13.3" evidence="2"/>
<evidence type="ECO:0000313" key="8">
    <source>
        <dbReference type="Proteomes" id="UP000005566"/>
    </source>
</evidence>
<evidence type="ECO:0000259" key="6">
    <source>
        <dbReference type="PROSITE" id="PS50110"/>
    </source>
</evidence>
<evidence type="ECO:0000259" key="5">
    <source>
        <dbReference type="PROSITE" id="PS50109"/>
    </source>
</evidence>
<dbReference type="CDD" id="cd17574">
    <property type="entry name" value="REC_OmpR"/>
    <property type="match status" value="1"/>
</dbReference>
<comment type="caution">
    <text evidence="7">The sequence shown here is derived from an EMBL/GenBank/DDBJ whole genome shotgun (WGS) entry which is preliminary data.</text>
</comment>
<gene>
    <name evidence="7" type="ORF">HJ01_01477</name>
</gene>
<dbReference type="PRINTS" id="PR00344">
    <property type="entry name" value="BCTRLSENSOR"/>
</dbReference>
<accession>H7FQV4</accession>
<dbReference type="eggNOG" id="COG3437">
    <property type="taxonomic scope" value="Bacteria"/>
</dbReference>
<protein>
    <recommendedName>
        <fullName evidence="2">histidine kinase</fullName>
        <ecNumber evidence="2">2.7.13.3</ecNumber>
    </recommendedName>
</protein>
<keyword evidence="3 4" id="KW-0597">Phosphoprotein</keyword>
<dbReference type="InterPro" id="IPR036097">
    <property type="entry name" value="HisK_dim/P_sf"/>
</dbReference>
<dbReference type="STRING" id="1086011.HJ01_01477"/>